<protein>
    <submittedName>
        <fullName evidence="1">Uncharacterized protein</fullName>
    </submittedName>
</protein>
<gene>
    <name evidence="1" type="ORF">NezhNPV_ORF86</name>
</gene>
<dbReference type="EMBL" id="OR723730">
    <property type="protein sequence ID" value="WYD57131.1"/>
    <property type="molecule type" value="Genomic_DNA"/>
</dbReference>
<name>A0AAN0LWB0_9BACU</name>
<sequence>MEDIVRKTICNNTQIDCNDRLRILCWDGIKTRWVGVSLNHEQNLQADVKNTTTKMQSSRTPKRLCLEKNNQSAISTSDNDTGIEFV</sequence>
<evidence type="ECO:0000313" key="1">
    <source>
        <dbReference type="EMBL" id="WYD57131.1"/>
    </source>
</evidence>
<organism evidence="1">
    <name type="scientific">Nesodiprion zhejiangensis nucleopolyhedrovirus</name>
    <dbReference type="NCBI Taxonomy" id="3135970"/>
    <lineage>
        <taxon>Viruses</taxon>
        <taxon>Viruses incertae sedis</taxon>
        <taxon>Naldaviricetes</taxon>
        <taxon>Lefavirales</taxon>
        <taxon>Baculoviridae</taxon>
    </lineage>
</organism>
<reference evidence="1" key="1">
    <citation type="submission" date="2023-10" db="EMBL/GenBank/DDBJ databases">
        <authorList>
            <person name="Wang Q."/>
        </authorList>
    </citation>
    <scope>NUCLEOTIDE SEQUENCE</scope>
    <source>
        <strain evidence="1">BJZYA2014</strain>
    </source>
</reference>
<proteinExistence type="predicted"/>
<accession>A0AAN0LWB0</accession>